<evidence type="ECO:0000313" key="19">
    <source>
        <dbReference type="Proteomes" id="UP000231553"/>
    </source>
</evidence>
<gene>
    <name evidence="18" type="ORF">CVM52_03245</name>
</gene>
<evidence type="ECO:0000256" key="6">
    <source>
        <dbReference type="ARBA" id="ARBA00022630"/>
    </source>
</evidence>
<evidence type="ECO:0000256" key="10">
    <source>
        <dbReference type="ARBA" id="ARBA00022741"/>
    </source>
</evidence>
<feature type="domain" description="PAC" evidence="17">
    <location>
        <begin position="218"/>
        <end position="270"/>
    </location>
</feature>
<dbReference type="AlphaFoldDB" id="A0A2M8J5W2"/>
<evidence type="ECO:0000256" key="3">
    <source>
        <dbReference type="ARBA" id="ARBA00022543"/>
    </source>
</evidence>
<dbReference type="InterPro" id="IPR000014">
    <property type="entry name" value="PAS"/>
</dbReference>
<dbReference type="SMART" id="SM00911">
    <property type="entry name" value="HWE_HK"/>
    <property type="match status" value="1"/>
</dbReference>
<dbReference type="PROSITE" id="PS50112">
    <property type="entry name" value="PAS"/>
    <property type="match status" value="1"/>
</dbReference>
<keyword evidence="4" id="KW-0597">Phosphoprotein</keyword>
<evidence type="ECO:0000256" key="14">
    <source>
        <dbReference type="ARBA" id="ARBA00023026"/>
    </source>
</evidence>
<dbReference type="InterPro" id="IPR011102">
    <property type="entry name" value="Sig_transdc_His_kinase_HWE"/>
</dbReference>
<evidence type="ECO:0000256" key="1">
    <source>
        <dbReference type="ARBA" id="ARBA00000085"/>
    </source>
</evidence>
<evidence type="ECO:0000256" key="2">
    <source>
        <dbReference type="ARBA" id="ARBA00012438"/>
    </source>
</evidence>
<dbReference type="GO" id="GO:0004673">
    <property type="term" value="F:protein histidine kinase activity"/>
    <property type="evidence" value="ECO:0007669"/>
    <property type="project" value="UniProtKB-EC"/>
</dbReference>
<evidence type="ECO:0000256" key="12">
    <source>
        <dbReference type="ARBA" id="ARBA00022840"/>
    </source>
</evidence>
<reference evidence="18 19" key="1">
    <citation type="journal article" date="2018" name="Int. J. Syst. Evol. Microbiol.">
        <title>Pseudooceanicola lipolyticus sp. nov., a marine alphaproteobacterium, reclassification of Oceanicola flagellatus as Pseudooceanicola flagellatus comb. nov. and emended description of the genus Pseudooceanicola.</title>
        <authorList>
            <person name="Huang M.-M."/>
            <person name="Guo L.-L."/>
            <person name="Wu Y.-H."/>
            <person name="Lai Q.-L."/>
            <person name="Shao Z.-Z."/>
            <person name="Wang C.-S."/>
            <person name="Wu M."/>
            <person name="Xu X.-W."/>
        </authorList>
    </citation>
    <scope>NUCLEOTIDE SEQUENCE [LARGE SCALE GENOMIC DNA]</scope>
    <source>
        <strain evidence="18 19">157</strain>
    </source>
</reference>
<evidence type="ECO:0000256" key="4">
    <source>
        <dbReference type="ARBA" id="ARBA00022553"/>
    </source>
</evidence>
<dbReference type="GO" id="GO:0005524">
    <property type="term" value="F:ATP binding"/>
    <property type="evidence" value="ECO:0007669"/>
    <property type="project" value="UniProtKB-KW"/>
</dbReference>
<keyword evidence="19" id="KW-1185">Reference proteome</keyword>
<dbReference type="PANTHER" id="PTHR41523">
    <property type="entry name" value="TWO-COMPONENT SYSTEM SENSOR PROTEIN"/>
    <property type="match status" value="1"/>
</dbReference>
<evidence type="ECO:0000256" key="8">
    <source>
        <dbReference type="ARBA" id="ARBA00022679"/>
    </source>
</evidence>
<keyword evidence="5" id="KW-0716">Sensory transduction</keyword>
<comment type="catalytic activity">
    <reaction evidence="1">
        <text>ATP + protein L-histidine = ADP + protein N-phospho-L-histidine.</text>
        <dbReference type="EC" id="2.7.13.3"/>
    </reaction>
</comment>
<dbReference type="CDD" id="cd00130">
    <property type="entry name" value="PAS"/>
    <property type="match status" value="1"/>
</dbReference>
<evidence type="ECO:0000259" key="16">
    <source>
        <dbReference type="PROSITE" id="PS50112"/>
    </source>
</evidence>
<keyword evidence="14" id="KW-0843">Virulence</keyword>
<evidence type="ECO:0000256" key="5">
    <source>
        <dbReference type="ARBA" id="ARBA00022606"/>
    </source>
</evidence>
<keyword evidence="10" id="KW-0547">Nucleotide-binding</keyword>
<dbReference type="InterPro" id="IPR000700">
    <property type="entry name" value="PAS-assoc_C"/>
</dbReference>
<keyword evidence="13" id="KW-0157">Chromophore</keyword>
<dbReference type="GO" id="GO:0009881">
    <property type="term" value="F:photoreceptor activity"/>
    <property type="evidence" value="ECO:0007669"/>
    <property type="project" value="UniProtKB-KW"/>
</dbReference>
<dbReference type="SMART" id="SM00091">
    <property type="entry name" value="PAS"/>
    <property type="match status" value="1"/>
</dbReference>
<sequence length="466" mass="51794">MPNDVQLSIEGIDVQAFIDAISDEVVILDEEGIIIAANAAWDRFCQENGGDTANCYRGVNYLDTCECAVGISSAEASIVPDGFAKTLQTGETFHCEYPCDSPTVKRWFELTANRLIRNDRPYLIVQHRNITTRYVEREAVEHAHITASAMAALVATTSDAILSYDLDGRIITWNRAAERLYGYAEAEVLGKSLELLYPPDWPKRVGYYRDEILAGRLESFEATRVSKDGTYREVWISCAPIRDVSGEVVAVSNIHRDVTEVRRAERARDLIAHEVIHRAKNMLTIVTAMLRQTARVERTQEDFIRSFEARVTSLSESTDLLVKSAWKSIDLVDLIARHLDPFVGQDDPRLIISGPSVSLQPQCVQAVGMAIHELATNSAKYGVLSQNDGQISIAWSIEPGETPMLQLSWCETSAAGDWAPQRKGFGNTVLTQMAPALLDTRSSYDISPGRVDWAITVSNAHFEPKT</sequence>
<evidence type="ECO:0000256" key="15">
    <source>
        <dbReference type="ARBA" id="ARBA00023170"/>
    </source>
</evidence>
<feature type="domain" description="PAS" evidence="16">
    <location>
        <begin position="146"/>
        <end position="200"/>
    </location>
</feature>
<dbReference type="PROSITE" id="PS50113">
    <property type="entry name" value="PAC"/>
    <property type="match status" value="1"/>
</dbReference>
<dbReference type="PANTHER" id="PTHR41523:SF8">
    <property type="entry name" value="ETHYLENE RESPONSE SENSOR PROTEIN"/>
    <property type="match status" value="1"/>
</dbReference>
<dbReference type="SMART" id="SM00086">
    <property type="entry name" value="PAC"/>
    <property type="match status" value="1"/>
</dbReference>
<dbReference type="InterPro" id="IPR035965">
    <property type="entry name" value="PAS-like_dom_sf"/>
</dbReference>
<comment type="caution">
    <text evidence="18">The sequence shown here is derived from an EMBL/GenBank/DDBJ whole genome shotgun (WGS) entry which is preliminary data.</text>
</comment>
<keyword evidence="12" id="KW-0067">ATP-binding</keyword>
<keyword evidence="9" id="KW-0677">Repeat</keyword>
<keyword evidence="15" id="KW-0675">Receptor</keyword>
<keyword evidence="11" id="KW-0418">Kinase</keyword>
<protein>
    <recommendedName>
        <fullName evidence="2">histidine kinase</fullName>
        <ecNumber evidence="2">2.7.13.3</ecNumber>
    </recommendedName>
</protein>
<keyword evidence="6" id="KW-0285">Flavoprotein</keyword>
<dbReference type="Pfam" id="PF00989">
    <property type="entry name" value="PAS"/>
    <property type="match status" value="1"/>
</dbReference>
<dbReference type="Pfam" id="PF07536">
    <property type="entry name" value="HWE_HK"/>
    <property type="match status" value="1"/>
</dbReference>
<evidence type="ECO:0000256" key="11">
    <source>
        <dbReference type="ARBA" id="ARBA00022777"/>
    </source>
</evidence>
<dbReference type="SUPFAM" id="SSF55785">
    <property type="entry name" value="PYP-like sensor domain (PAS domain)"/>
    <property type="match status" value="2"/>
</dbReference>
<organism evidence="18 19">
    <name type="scientific">Pseudooceanicola lipolyticus</name>
    <dbReference type="NCBI Taxonomy" id="2029104"/>
    <lineage>
        <taxon>Bacteria</taxon>
        <taxon>Pseudomonadati</taxon>
        <taxon>Pseudomonadota</taxon>
        <taxon>Alphaproteobacteria</taxon>
        <taxon>Rhodobacterales</taxon>
        <taxon>Paracoccaceae</taxon>
        <taxon>Pseudooceanicola</taxon>
    </lineage>
</organism>
<dbReference type="EMBL" id="PGTB01000004">
    <property type="protein sequence ID" value="PJE38171.1"/>
    <property type="molecule type" value="Genomic_DNA"/>
</dbReference>
<evidence type="ECO:0000256" key="9">
    <source>
        <dbReference type="ARBA" id="ARBA00022737"/>
    </source>
</evidence>
<accession>A0A2M8J5W2</accession>
<dbReference type="OrthoDB" id="9816309at2"/>
<dbReference type="RefSeq" id="WP_100161164.1">
    <property type="nucleotide sequence ID" value="NZ_PGTB01000004.1"/>
</dbReference>
<dbReference type="Proteomes" id="UP000231553">
    <property type="component" value="Unassembled WGS sequence"/>
</dbReference>
<keyword evidence="7" id="KW-0288">FMN</keyword>
<dbReference type="EC" id="2.7.13.3" evidence="2"/>
<dbReference type="InterPro" id="IPR001610">
    <property type="entry name" value="PAC"/>
</dbReference>
<name>A0A2M8J5W2_9RHOB</name>
<keyword evidence="3" id="KW-0600">Photoreceptor protein</keyword>
<dbReference type="InterPro" id="IPR013767">
    <property type="entry name" value="PAS_fold"/>
</dbReference>
<evidence type="ECO:0000259" key="17">
    <source>
        <dbReference type="PROSITE" id="PS50113"/>
    </source>
</evidence>
<keyword evidence="8" id="KW-0808">Transferase</keyword>
<dbReference type="Gene3D" id="3.30.450.20">
    <property type="entry name" value="PAS domain"/>
    <property type="match status" value="2"/>
</dbReference>
<dbReference type="NCBIfam" id="TIGR00229">
    <property type="entry name" value="sensory_box"/>
    <property type="match status" value="1"/>
</dbReference>
<evidence type="ECO:0000256" key="13">
    <source>
        <dbReference type="ARBA" id="ARBA00022991"/>
    </source>
</evidence>
<evidence type="ECO:0000313" key="18">
    <source>
        <dbReference type="EMBL" id="PJE38171.1"/>
    </source>
</evidence>
<proteinExistence type="predicted"/>
<evidence type="ECO:0000256" key="7">
    <source>
        <dbReference type="ARBA" id="ARBA00022643"/>
    </source>
</evidence>